<evidence type="ECO:0000256" key="1">
    <source>
        <dbReference type="ARBA" id="ARBA00023002"/>
    </source>
</evidence>
<proteinExistence type="predicted"/>
<dbReference type="OrthoDB" id="10004862at2759"/>
<reference evidence="2" key="1">
    <citation type="submission" date="2021-02" db="EMBL/GenBank/DDBJ databases">
        <authorList>
            <person name="Nowell W R."/>
        </authorList>
    </citation>
    <scope>NUCLEOTIDE SEQUENCE</scope>
</reference>
<evidence type="ECO:0000313" key="2">
    <source>
        <dbReference type="EMBL" id="CAF1526549.1"/>
    </source>
</evidence>
<sequence length="405" mass="47939">MENQNLSHLLIKNPSIYFLPGVTSQSIDTCFRLLEDNHQHYHVFFNKEHAFHNHTSHHLLAALGFGASSKVLERIYNEQKKQQMPIEPLHKKDEFDVKKCMGNDNYYHDYLEFFRNELESKKYENNIDEMIEDYLFNKDYLVHFLSGAFHSFIHLGYALEFQSKLMAIEEHLNWNKDGNKTALEIIELISQDQQFANKLFYKKGDFGSKVAELLDEHVGSLIAEYAQMWKCDLNDLRRADILINAGVLRRKKQARLDFFLMHATTSSLFLDIFVHSFKNKENQSKFLRAKFATDLVYYIARGRPKLDLNYLFNDYQVSKEHLYSDTHNPWLPLIEKSLTHPDEHVMKSIRALVYAEKFDLAEDKEKIPYLKIAQMTMDVMFPFNEKNWTHEGIGWDEFWKTVPDL</sequence>
<evidence type="ECO:0000313" key="3">
    <source>
        <dbReference type="Proteomes" id="UP000663852"/>
    </source>
</evidence>
<dbReference type="InterPro" id="IPR025337">
    <property type="entry name" value="Questin_oxidase-like"/>
</dbReference>
<protein>
    <submittedName>
        <fullName evidence="2">Uncharacterized protein</fullName>
    </submittedName>
</protein>
<dbReference type="Proteomes" id="UP000663852">
    <property type="component" value="Unassembled WGS sequence"/>
</dbReference>
<dbReference type="PANTHER" id="PTHR35870">
    <property type="entry name" value="PROTEIN, PUTATIVE (AFU_ORTHOLOGUE AFUA_5G03330)-RELATED"/>
    <property type="match status" value="1"/>
</dbReference>
<dbReference type="AlphaFoldDB" id="A0A815VD05"/>
<name>A0A815VD05_ADIRI</name>
<comment type="caution">
    <text evidence="2">The sequence shown here is derived from an EMBL/GenBank/DDBJ whole genome shotgun (WGS) entry which is preliminary data.</text>
</comment>
<dbReference type="GO" id="GO:0016491">
    <property type="term" value="F:oxidoreductase activity"/>
    <property type="evidence" value="ECO:0007669"/>
    <property type="project" value="UniProtKB-KW"/>
</dbReference>
<organism evidence="2 3">
    <name type="scientific">Adineta ricciae</name>
    <name type="common">Rotifer</name>
    <dbReference type="NCBI Taxonomy" id="249248"/>
    <lineage>
        <taxon>Eukaryota</taxon>
        <taxon>Metazoa</taxon>
        <taxon>Spiralia</taxon>
        <taxon>Gnathifera</taxon>
        <taxon>Rotifera</taxon>
        <taxon>Eurotatoria</taxon>
        <taxon>Bdelloidea</taxon>
        <taxon>Adinetida</taxon>
        <taxon>Adinetidae</taxon>
        <taxon>Adineta</taxon>
    </lineage>
</organism>
<dbReference type="PANTHER" id="PTHR35870:SF1">
    <property type="entry name" value="PROTEIN, PUTATIVE (AFU_ORTHOLOGUE AFUA_5G03330)-RELATED"/>
    <property type="match status" value="1"/>
</dbReference>
<dbReference type="EMBL" id="CAJNOJ010000826">
    <property type="protein sequence ID" value="CAF1526549.1"/>
    <property type="molecule type" value="Genomic_DNA"/>
</dbReference>
<keyword evidence="1" id="KW-0560">Oxidoreductase</keyword>
<gene>
    <name evidence="2" type="ORF">EDS130_LOCUS44247</name>
</gene>
<accession>A0A815VD05</accession>
<dbReference type="Pfam" id="PF14027">
    <property type="entry name" value="Questin_oxidase"/>
    <property type="match status" value="1"/>
</dbReference>